<keyword evidence="3" id="KW-0238">DNA-binding</keyword>
<organism evidence="7 8">
    <name type="scientific">Vibrio ishigakensis</name>
    <dbReference type="NCBI Taxonomy" id="1481914"/>
    <lineage>
        <taxon>Bacteria</taxon>
        <taxon>Pseudomonadati</taxon>
        <taxon>Pseudomonadota</taxon>
        <taxon>Gammaproteobacteria</taxon>
        <taxon>Vibrionales</taxon>
        <taxon>Vibrionaceae</taxon>
        <taxon>Vibrio</taxon>
    </lineage>
</organism>
<dbReference type="SMART" id="SM00422">
    <property type="entry name" value="HTH_MERR"/>
    <property type="match status" value="1"/>
</dbReference>
<keyword evidence="5" id="KW-0175">Coiled coil</keyword>
<dbReference type="AlphaFoldDB" id="A0A0B8PP92"/>
<keyword evidence="2" id="KW-0805">Transcription regulation</keyword>
<evidence type="ECO:0000256" key="2">
    <source>
        <dbReference type="ARBA" id="ARBA00023015"/>
    </source>
</evidence>
<evidence type="ECO:0000256" key="3">
    <source>
        <dbReference type="ARBA" id="ARBA00023125"/>
    </source>
</evidence>
<evidence type="ECO:0000256" key="1">
    <source>
        <dbReference type="ARBA" id="ARBA00022491"/>
    </source>
</evidence>
<accession>A0A0B8PP92</accession>
<dbReference type="GO" id="GO:0003677">
    <property type="term" value="F:DNA binding"/>
    <property type="evidence" value="ECO:0007669"/>
    <property type="project" value="UniProtKB-KW"/>
</dbReference>
<dbReference type="PANTHER" id="PTHR30204:SF69">
    <property type="entry name" value="MERR-FAMILY TRANSCRIPTIONAL REGULATOR"/>
    <property type="match status" value="1"/>
</dbReference>
<evidence type="ECO:0000313" key="7">
    <source>
        <dbReference type="EMBL" id="GAM64928.1"/>
    </source>
</evidence>
<evidence type="ECO:0000256" key="5">
    <source>
        <dbReference type="SAM" id="Coils"/>
    </source>
</evidence>
<evidence type="ECO:0000256" key="4">
    <source>
        <dbReference type="ARBA" id="ARBA00023163"/>
    </source>
</evidence>
<dbReference type="InterPro" id="IPR009061">
    <property type="entry name" value="DNA-bd_dom_put_sf"/>
</dbReference>
<dbReference type="InterPro" id="IPR047057">
    <property type="entry name" value="MerR_fam"/>
</dbReference>
<dbReference type="Pfam" id="PF13411">
    <property type="entry name" value="MerR_1"/>
    <property type="match status" value="1"/>
</dbReference>
<dbReference type="Proteomes" id="UP000031670">
    <property type="component" value="Unassembled WGS sequence"/>
</dbReference>
<dbReference type="GO" id="GO:0003700">
    <property type="term" value="F:DNA-binding transcription factor activity"/>
    <property type="evidence" value="ECO:0007669"/>
    <property type="project" value="InterPro"/>
</dbReference>
<feature type="domain" description="HTH merR-type" evidence="6">
    <location>
        <begin position="1"/>
        <end position="70"/>
    </location>
</feature>
<reference evidence="7 8" key="1">
    <citation type="submission" date="2015-01" db="EMBL/GenBank/DDBJ databases">
        <title>Vibrio sp. C5 JCM 19232 whole genome shotgun sequence.</title>
        <authorList>
            <person name="Sawabe T."/>
            <person name="Meirelles P."/>
            <person name="Feng G."/>
            <person name="Sayaka M."/>
            <person name="Hattori M."/>
            <person name="Ohkuma M."/>
        </authorList>
    </citation>
    <scope>NUCLEOTIDE SEQUENCE [LARGE SCALE GENOMIC DNA]</scope>
    <source>
        <strain evidence="7 8">JCM19232</strain>
    </source>
</reference>
<dbReference type="PANTHER" id="PTHR30204">
    <property type="entry name" value="REDOX-CYCLING DRUG-SENSING TRANSCRIPTIONAL ACTIVATOR SOXR"/>
    <property type="match status" value="1"/>
</dbReference>
<dbReference type="InterPro" id="IPR000551">
    <property type="entry name" value="MerR-type_HTH_dom"/>
</dbReference>
<keyword evidence="4" id="KW-0804">Transcription</keyword>
<dbReference type="PROSITE" id="PS50937">
    <property type="entry name" value="HTH_MERR_2"/>
    <property type="match status" value="1"/>
</dbReference>
<evidence type="ECO:0000313" key="8">
    <source>
        <dbReference type="Proteomes" id="UP000031670"/>
    </source>
</evidence>
<dbReference type="SUPFAM" id="SSF46955">
    <property type="entry name" value="Putative DNA-binding domain"/>
    <property type="match status" value="1"/>
</dbReference>
<name>A0A0B8PP92_9VIBR</name>
<dbReference type="Gene3D" id="1.10.1660.10">
    <property type="match status" value="1"/>
</dbReference>
<gene>
    <name evidence="7" type="ORF">JCM19232_3221</name>
</gene>
<evidence type="ECO:0000259" key="6">
    <source>
        <dbReference type="PROSITE" id="PS50937"/>
    </source>
</evidence>
<keyword evidence="1" id="KW-0678">Repressor</keyword>
<comment type="caution">
    <text evidence="7">The sequence shown here is derived from an EMBL/GenBank/DDBJ whole genome shotgun (WGS) entry which is preliminary data.</text>
</comment>
<protein>
    <submittedName>
        <fullName evidence="7">Transcriptional regulator</fullName>
    </submittedName>
</protein>
<sequence>MYSVSKLAKLCGLSRTTILYYEKEGLLTPAMRSDNGYRWYSDKELDKLKAINSYRSFGMPVSQIRELLDKSDELKQEQVLLNQFNALEKEIQKLRSQQQAIVTLLEQPQLLTGQELSKERWVTIMQGAGFDEKDMQNWHKEFEKLEPDAHQEFLESLNIDEQEIKQIREWSRS</sequence>
<dbReference type="PRINTS" id="PR00040">
    <property type="entry name" value="HTHMERR"/>
</dbReference>
<reference evidence="7 8" key="2">
    <citation type="submission" date="2015-01" db="EMBL/GenBank/DDBJ databases">
        <authorList>
            <consortium name="NBRP consortium"/>
            <person name="Sawabe T."/>
            <person name="Meirelles P."/>
            <person name="Feng G."/>
            <person name="Sayaka M."/>
            <person name="Hattori M."/>
            <person name="Ohkuma M."/>
        </authorList>
    </citation>
    <scope>NUCLEOTIDE SEQUENCE [LARGE SCALE GENOMIC DNA]</scope>
    <source>
        <strain evidence="7 8">JCM19232</strain>
    </source>
</reference>
<proteinExistence type="predicted"/>
<feature type="coiled-coil region" evidence="5">
    <location>
        <begin position="77"/>
        <end position="107"/>
    </location>
</feature>
<dbReference type="EMBL" id="BBSA01000015">
    <property type="protein sequence ID" value="GAM64928.1"/>
    <property type="molecule type" value="Genomic_DNA"/>
</dbReference>